<sequence length="57" mass="6571">MANNLTTRATPSQDFHWRHRTRCFPIIESDQRMPLLIVKCTAISQANRRVLNGCTTV</sequence>
<accession>A0A7U2NPG9</accession>
<evidence type="ECO:0000313" key="2">
    <source>
        <dbReference type="Proteomes" id="UP000663193"/>
    </source>
</evidence>
<dbReference type="Proteomes" id="UP000663193">
    <property type="component" value="Chromosome 19"/>
</dbReference>
<organism evidence="1 2">
    <name type="scientific">Phaeosphaeria nodorum (strain SN15 / ATCC MYA-4574 / FGSC 10173)</name>
    <name type="common">Glume blotch fungus</name>
    <name type="synonym">Parastagonospora nodorum</name>
    <dbReference type="NCBI Taxonomy" id="321614"/>
    <lineage>
        <taxon>Eukaryota</taxon>
        <taxon>Fungi</taxon>
        <taxon>Dikarya</taxon>
        <taxon>Ascomycota</taxon>
        <taxon>Pezizomycotina</taxon>
        <taxon>Dothideomycetes</taxon>
        <taxon>Pleosporomycetidae</taxon>
        <taxon>Pleosporales</taxon>
        <taxon>Pleosporineae</taxon>
        <taxon>Phaeosphaeriaceae</taxon>
        <taxon>Parastagonospora</taxon>
    </lineage>
</organism>
<reference evidence="2" key="1">
    <citation type="journal article" date="2021" name="BMC Genomics">
        <title>Chromosome-level genome assembly and manually-curated proteome of model necrotroph Parastagonospora nodorum Sn15 reveals a genome-wide trove of candidate effector homologs, and redundancy of virulence-related functions within an accessory chromosome.</title>
        <authorList>
            <person name="Bertazzoni S."/>
            <person name="Jones D.A.B."/>
            <person name="Phan H.T."/>
            <person name="Tan K.-C."/>
            <person name="Hane J.K."/>
        </authorList>
    </citation>
    <scope>NUCLEOTIDE SEQUENCE [LARGE SCALE GENOMIC DNA]</scope>
    <source>
        <strain evidence="2">SN15 / ATCC MYA-4574 / FGSC 10173)</strain>
    </source>
</reference>
<evidence type="ECO:0000313" key="1">
    <source>
        <dbReference type="EMBL" id="QRD05699.1"/>
    </source>
</evidence>
<proteinExistence type="predicted"/>
<gene>
    <name evidence="1" type="ORF">JI435_422650</name>
</gene>
<protein>
    <submittedName>
        <fullName evidence="1">Uncharacterized protein</fullName>
    </submittedName>
</protein>
<name>A0A7U2NPG9_PHANO</name>
<dbReference type="EMBL" id="CP069041">
    <property type="protein sequence ID" value="QRD05699.1"/>
    <property type="molecule type" value="Genomic_DNA"/>
</dbReference>
<keyword evidence="2" id="KW-1185">Reference proteome</keyword>
<dbReference type="VEuPathDB" id="FungiDB:JI435_422650"/>
<dbReference type="AlphaFoldDB" id="A0A7U2NPG9"/>